<dbReference type="Pfam" id="PF01408">
    <property type="entry name" value="GFO_IDH_MocA"/>
    <property type="match status" value="1"/>
</dbReference>
<dbReference type="InterPro" id="IPR055170">
    <property type="entry name" value="GFO_IDH_MocA-like_dom"/>
</dbReference>
<organism evidence="4 5">
    <name type="scientific">Candidatus Rhodobacter oscarellae</name>
    <dbReference type="NCBI Taxonomy" id="1675527"/>
    <lineage>
        <taxon>Bacteria</taxon>
        <taxon>Pseudomonadati</taxon>
        <taxon>Pseudomonadota</taxon>
        <taxon>Alphaproteobacteria</taxon>
        <taxon>Rhodobacterales</taxon>
        <taxon>Rhodobacter group</taxon>
        <taxon>Rhodobacter</taxon>
    </lineage>
</organism>
<dbReference type="InterPro" id="IPR050463">
    <property type="entry name" value="Gfo/Idh/MocA_oxidrdct_glycsds"/>
</dbReference>
<dbReference type="RefSeq" id="WP_049641627.1">
    <property type="nucleotide sequence ID" value="NZ_LFTY01000001.1"/>
</dbReference>
<proteinExistence type="predicted"/>
<keyword evidence="5" id="KW-1185">Reference proteome</keyword>
<keyword evidence="1" id="KW-0560">Oxidoreductase</keyword>
<dbReference type="AlphaFoldDB" id="A0A0J9EFU5"/>
<evidence type="ECO:0000313" key="5">
    <source>
        <dbReference type="Proteomes" id="UP000037178"/>
    </source>
</evidence>
<dbReference type="Gene3D" id="3.30.360.10">
    <property type="entry name" value="Dihydrodipicolinate Reductase, domain 2"/>
    <property type="match status" value="1"/>
</dbReference>
<dbReference type="Pfam" id="PF22725">
    <property type="entry name" value="GFO_IDH_MocA_C3"/>
    <property type="match status" value="1"/>
</dbReference>
<dbReference type="PATRIC" id="fig|1675527.3.peg.777"/>
<name>A0A0J9EFU5_9RHOB</name>
<feature type="domain" description="Gfo/Idh/MocA-like oxidoreductase N-terminal" evidence="2">
    <location>
        <begin position="51"/>
        <end position="122"/>
    </location>
</feature>
<dbReference type="SUPFAM" id="SSF55347">
    <property type="entry name" value="Glyceraldehyde-3-phosphate dehydrogenase-like, C-terminal domain"/>
    <property type="match status" value="1"/>
</dbReference>
<reference evidence="4 5" key="1">
    <citation type="submission" date="2015-06" db="EMBL/GenBank/DDBJ databases">
        <title>Draft genome sequence of an Alphaproteobacteria species associated to the Mediterranean sponge Oscarella lobularis.</title>
        <authorList>
            <person name="Jourda C."/>
            <person name="Santini S."/>
            <person name="Claverie J.-M."/>
        </authorList>
    </citation>
    <scope>NUCLEOTIDE SEQUENCE [LARGE SCALE GENOMIC DNA]</scope>
    <source>
        <strain evidence="4">IGS</strain>
    </source>
</reference>
<dbReference type="GO" id="GO:0000166">
    <property type="term" value="F:nucleotide binding"/>
    <property type="evidence" value="ECO:0007669"/>
    <property type="project" value="InterPro"/>
</dbReference>
<dbReference type="OrthoDB" id="9768836at2"/>
<accession>A0A0J9EFU5</accession>
<sequence>MTLRLGVLGIDHGHIFGMLANMKAQGCTCAQYWTDGPAVTEQKFNQVFPEVAKVADRRAVLDSDVDMVLISAVPADRAALAIEAMRAGKDVMVDKPGCTTLEQLAEIKQVQAETGRIWSVNFSERFEVRATTRASELVAEGAIGRVIQVVTLAPHKQNLKTRPPWYFQRARYGGILCDIGSHQVDQFLHFTGSTEVQVGHALVENTTMPAEPGFQDFGEMTLVGDKGHGYLRLDWFTPDGLPTWGDGRLFLLGTEGTIECRKYTEIGQPHRTDNLYLVNGSENRHIDCSDAELPYFPRLVADVQARSWSAAPQEHTFRTMQIAITAQMKAEGQDA</sequence>
<protein>
    <submittedName>
        <fullName evidence="4">Oxidoreductase</fullName>
    </submittedName>
</protein>
<dbReference type="Proteomes" id="UP000037178">
    <property type="component" value="Unassembled WGS sequence"/>
</dbReference>
<dbReference type="GO" id="GO:0016491">
    <property type="term" value="F:oxidoreductase activity"/>
    <property type="evidence" value="ECO:0007669"/>
    <property type="project" value="UniProtKB-KW"/>
</dbReference>
<evidence type="ECO:0000259" key="2">
    <source>
        <dbReference type="Pfam" id="PF01408"/>
    </source>
</evidence>
<dbReference type="SUPFAM" id="SSF51735">
    <property type="entry name" value="NAD(P)-binding Rossmann-fold domains"/>
    <property type="match status" value="1"/>
</dbReference>
<gene>
    <name evidence="4" type="ORF">AIOL_000721</name>
</gene>
<evidence type="ECO:0000313" key="4">
    <source>
        <dbReference type="EMBL" id="KMW60559.1"/>
    </source>
</evidence>
<evidence type="ECO:0000256" key="1">
    <source>
        <dbReference type="ARBA" id="ARBA00023002"/>
    </source>
</evidence>
<dbReference type="STRING" id="1675527.AIOL_000721"/>
<dbReference type="InterPro" id="IPR000683">
    <property type="entry name" value="Gfo/Idh/MocA-like_OxRdtase_N"/>
</dbReference>
<dbReference type="InterPro" id="IPR036291">
    <property type="entry name" value="NAD(P)-bd_dom_sf"/>
</dbReference>
<dbReference type="Gene3D" id="3.40.50.720">
    <property type="entry name" value="NAD(P)-binding Rossmann-like Domain"/>
    <property type="match status" value="1"/>
</dbReference>
<dbReference type="EMBL" id="LFTY01000001">
    <property type="protein sequence ID" value="KMW60559.1"/>
    <property type="molecule type" value="Genomic_DNA"/>
</dbReference>
<dbReference type="PANTHER" id="PTHR43818:SF11">
    <property type="entry name" value="BCDNA.GH03377"/>
    <property type="match status" value="1"/>
</dbReference>
<comment type="caution">
    <text evidence="4">The sequence shown here is derived from an EMBL/GenBank/DDBJ whole genome shotgun (WGS) entry which is preliminary data.</text>
</comment>
<evidence type="ECO:0000259" key="3">
    <source>
        <dbReference type="Pfam" id="PF22725"/>
    </source>
</evidence>
<feature type="domain" description="GFO/IDH/MocA-like oxidoreductase" evidence="3">
    <location>
        <begin position="133"/>
        <end position="259"/>
    </location>
</feature>
<dbReference type="PANTHER" id="PTHR43818">
    <property type="entry name" value="BCDNA.GH03377"/>
    <property type="match status" value="1"/>
</dbReference>